<sequence>MKVKLIGENKTEVQFSNKKEGNLINQLKFFGAVPTKESSLYTYFQFNGDIQETMDNFGFRRMKLL</sequence>
<accession>A0AA44BQB5</accession>
<protein>
    <submittedName>
        <fullName evidence="1">Uncharacterized protein</fullName>
    </submittedName>
</protein>
<proteinExistence type="predicted"/>
<reference evidence="1 2" key="1">
    <citation type="submission" date="2019-04" db="EMBL/GenBank/DDBJ databases">
        <title>Genome sequencing of Clostridium botulinum Groups I-IV and Clostridium butyricum.</title>
        <authorList>
            <person name="Brunt J."/>
            <person name="Van Vliet A.H.M."/>
            <person name="Stringer S.C."/>
            <person name="Carter A.T."/>
            <person name="Peck M.W."/>
        </authorList>
    </citation>
    <scope>NUCLEOTIDE SEQUENCE [LARGE SCALE GENOMIC DNA]</scope>
    <source>
        <strain evidence="1 2">IFR 15/034</strain>
    </source>
</reference>
<gene>
    <name evidence="1" type="ORF">FC964_18695</name>
</gene>
<dbReference type="EMBL" id="SWRJ01000010">
    <property type="protein sequence ID" value="NFI23347.1"/>
    <property type="molecule type" value="Genomic_DNA"/>
</dbReference>
<evidence type="ECO:0000313" key="2">
    <source>
        <dbReference type="Proteomes" id="UP000482543"/>
    </source>
</evidence>
<comment type="caution">
    <text evidence="1">The sequence shown here is derived from an EMBL/GenBank/DDBJ whole genome shotgun (WGS) entry which is preliminary data.</text>
</comment>
<dbReference type="Proteomes" id="UP000482543">
    <property type="component" value="Unassembled WGS sequence"/>
</dbReference>
<dbReference type="AlphaFoldDB" id="A0AA44BQB5"/>
<evidence type="ECO:0000313" key="1">
    <source>
        <dbReference type="EMBL" id="NFI23347.1"/>
    </source>
</evidence>
<organism evidence="1 2">
    <name type="scientific">Clostridium botulinum</name>
    <dbReference type="NCBI Taxonomy" id="1491"/>
    <lineage>
        <taxon>Bacteria</taxon>
        <taxon>Bacillati</taxon>
        <taxon>Bacillota</taxon>
        <taxon>Clostridia</taxon>
        <taxon>Eubacteriales</taxon>
        <taxon>Clostridiaceae</taxon>
        <taxon>Clostridium</taxon>
    </lineage>
</organism>
<name>A0AA44BQB5_CLOBO</name>